<comment type="caution">
    <text evidence="1">The sequence shown here is derived from an EMBL/GenBank/DDBJ whole genome shotgun (WGS) entry which is preliminary data.</text>
</comment>
<dbReference type="OrthoDB" id="2081253at2"/>
<organism evidence="1 2">
    <name type="scientific">Denitromonas halophila</name>
    <dbReference type="NCBI Taxonomy" id="1629404"/>
    <lineage>
        <taxon>Bacteria</taxon>
        <taxon>Pseudomonadati</taxon>
        <taxon>Pseudomonadota</taxon>
        <taxon>Betaproteobacteria</taxon>
        <taxon>Rhodocyclales</taxon>
        <taxon>Zoogloeaceae</taxon>
        <taxon>Denitromonas</taxon>
    </lineage>
</organism>
<evidence type="ECO:0000313" key="1">
    <source>
        <dbReference type="EMBL" id="TVO57537.1"/>
    </source>
</evidence>
<reference evidence="1 2" key="1">
    <citation type="submission" date="2019-07" db="EMBL/GenBank/DDBJ databases">
        <title>The pathways for chlorine oxyanion respiration interact through the shared metabolite chlorate.</title>
        <authorList>
            <person name="Barnum T.P."/>
            <person name="Cheng Y."/>
            <person name="Hill K.A."/>
            <person name="Lucas L.N."/>
            <person name="Carlson H.K."/>
            <person name="Coates J.D."/>
        </authorList>
    </citation>
    <scope>NUCLEOTIDE SEQUENCE [LARGE SCALE GENOMIC DNA]</scope>
    <source>
        <strain evidence="1 2">SFB-3</strain>
    </source>
</reference>
<dbReference type="EMBL" id="VMNK01000006">
    <property type="protein sequence ID" value="TVO57537.1"/>
    <property type="molecule type" value="Genomic_DNA"/>
</dbReference>
<keyword evidence="2" id="KW-1185">Reference proteome</keyword>
<name>A0A557QXA1_9RHOO</name>
<dbReference type="Pfam" id="PF05069">
    <property type="entry name" value="Phage_tail_S"/>
    <property type="match status" value="1"/>
</dbReference>
<dbReference type="RefSeq" id="WP_144309010.1">
    <property type="nucleotide sequence ID" value="NZ_VMNK01000006.1"/>
</dbReference>
<protein>
    <recommendedName>
        <fullName evidence="3">Phage virion morphogenesis protein</fullName>
    </recommendedName>
</protein>
<evidence type="ECO:0008006" key="3">
    <source>
        <dbReference type="Google" id="ProtNLM"/>
    </source>
</evidence>
<dbReference type="Proteomes" id="UP000319502">
    <property type="component" value="Unassembled WGS sequence"/>
</dbReference>
<accession>A0A557QXA1</accession>
<evidence type="ECO:0000313" key="2">
    <source>
        <dbReference type="Proteomes" id="UP000319502"/>
    </source>
</evidence>
<dbReference type="AlphaFoldDB" id="A0A557QXA1"/>
<sequence length="172" mass="18926">MPVTIEINEGRVFDTLAELAQALRGPQPYLVEIGEMLVDTTKQRFADSAGPDGVRWVMNSRATIEAHLGRYRNTTRKDGRINARGAAVVQGKRPLIGIVGALSTQIYYDVDGDSLRVGSPMAYAAMQHFGGRKSEFGHLWGDIPARPFLGISDSDEREIGDIVSRYLSRTFG</sequence>
<gene>
    <name evidence="1" type="ORF">FHP91_07625</name>
</gene>
<dbReference type="InterPro" id="IPR006522">
    <property type="entry name" value="Phage_virion_morphogenesis"/>
</dbReference>
<proteinExistence type="predicted"/>